<dbReference type="Proteomes" id="UP001139516">
    <property type="component" value="Unassembled WGS sequence"/>
</dbReference>
<keyword evidence="1" id="KW-0732">Signal</keyword>
<organism evidence="3 4">
    <name type="scientific">Roseomonas acroporae</name>
    <dbReference type="NCBI Taxonomy" id="2937791"/>
    <lineage>
        <taxon>Bacteria</taxon>
        <taxon>Pseudomonadati</taxon>
        <taxon>Pseudomonadota</taxon>
        <taxon>Alphaproteobacteria</taxon>
        <taxon>Acetobacterales</taxon>
        <taxon>Roseomonadaceae</taxon>
        <taxon>Roseomonas</taxon>
    </lineage>
</organism>
<evidence type="ECO:0000313" key="4">
    <source>
        <dbReference type="Proteomes" id="UP001139516"/>
    </source>
</evidence>
<dbReference type="GO" id="GO:0009228">
    <property type="term" value="P:thiamine biosynthetic process"/>
    <property type="evidence" value="ECO:0007669"/>
    <property type="project" value="InterPro"/>
</dbReference>
<evidence type="ECO:0000259" key="2">
    <source>
        <dbReference type="Pfam" id="PF09084"/>
    </source>
</evidence>
<dbReference type="InterPro" id="IPR027939">
    <property type="entry name" value="NMT1/THI5"/>
</dbReference>
<dbReference type="SUPFAM" id="SSF53850">
    <property type="entry name" value="Periplasmic binding protein-like II"/>
    <property type="match status" value="1"/>
</dbReference>
<dbReference type="RefSeq" id="WP_248668015.1">
    <property type="nucleotide sequence ID" value="NZ_JALPRX010000070.1"/>
</dbReference>
<feature type="domain" description="SsuA/THI5-like" evidence="2">
    <location>
        <begin position="54"/>
        <end position="260"/>
    </location>
</feature>
<dbReference type="AlphaFoldDB" id="A0A9X1YGM0"/>
<dbReference type="Gene3D" id="3.40.190.10">
    <property type="entry name" value="Periplasmic binding protein-like II"/>
    <property type="match status" value="2"/>
</dbReference>
<evidence type="ECO:0000313" key="3">
    <source>
        <dbReference type="EMBL" id="MCK8785896.1"/>
    </source>
</evidence>
<accession>A0A9X1YGM0</accession>
<keyword evidence="4" id="KW-1185">Reference proteome</keyword>
<dbReference type="EMBL" id="JALPRX010000070">
    <property type="protein sequence ID" value="MCK8785896.1"/>
    <property type="molecule type" value="Genomic_DNA"/>
</dbReference>
<dbReference type="PROSITE" id="PS51318">
    <property type="entry name" value="TAT"/>
    <property type="match status" value="1"/>
</dbReference>
<dbReference type="InterPro" id="IPR015168">
    <property type="entry name" value="SsuA/THI5"/>
</dbReference>
<dbReference type="PANTHER" id="PTHR31528">
    <property type="entry name" value="4-AMINO-5-HYDROXYMETHYL-2-METHYLPYRIMIDINE PHOSPHATE SYNTHASE THI11-RELATED"/>
    <property type="match status" value="1"/>
</dbReference>
<protein>
    <submittedName>
        <fullName evidence="3">ABC transporter substrate-binding protein</fullName>
    </submittedName>
</protein>
<sequence>MTSHRPTRRAVLGGLVTAGALATPALLARPANTQSLRRVTLTLPWVAEGSNLFAFVARMKGYWSDQGLDVQISRGYGSVAAAQATGAGQFDFGIAASSSLIQQAAKNLPLVGLACSGYDAQMGIGVLAGSPIAEPRQLEGKQLGGTTTSGEYPFLPAFAQRAGFDLSKVRLVTVDPQVRQRILADRTVDAICGFAGSIAPSLAAQGVQTRFMLYSAFGMRFYGNYLMTQRERLRTDAALCDAVARGLMQGMKFALLDPAESIRLFMRAVPEMALTAGAQETIRVGLGIFRYSAIPPAEVQDQPLGYTPPQPFDGMIDMTMAALGAAGDQRPRLADIMTNEHLGGVSMSEAELKQARDGAAEFGRYLR</sequence>
<feature type="signal peptide" evidence="1">
    <location>
        <begin position="1"/>
        <end position="27"/>
    </location>
</feature>
<dbReference type="PANTHER" id="PTHR31528:SF15">
    <property type="entry name" value="RIBOFLAVIN-BINDING PROTEIN RIBY"/>
    <property type="match status" value="1"/>
</dbReference>
<dbReference type="InterPro" id="IPR006311">
    <property type="entry name" value="TAT_signal"/>
</dbReference>
<comment type="caution">
    <text evidence="3">The sequence shown here is derived from an EMBL/GenBank/DDBJ whole genome shotgun (WGS) entry which is preliminary data.</text>
</comment>
<reference evidence="3" key="1">
    <citation type="submission" date="2022-04" db="EMBL/GenBank/DDBJ databases">
        <title>Roseomonas acroporae sp. nov., isolated from coral Acropora digitifera.</title>
        <authorList>
            <person name="Sun H."/>
        </authorList>
    </citation>
    <scope>NUCLEOTIDE SEQUENCE</scope>
    <source>
        <strain evidence="3">NAR14</strain>
    </source>
</reference>
<evidence type="ECO:0000256" key="1">
    <source>
        <dbReference type="SAM" id="SignalP"/>
    </source>
</evidence>
<feature type="chain" id="PRO_5040896295" evidence="1">
    <location>
        <begin position="28"/>
        <end position="367"/>
    </location>
</feature>
<gene>
    <name evidence="3" type="ORF">M0638_16070</name>
</gene>
<proteinExistence type="predicted"/>
<name>A0A9X1YGM0_9PROT</name>
<dbReference type="Pfam" id="PF09084">
    <property type="entry name" value="NMT1"/>
    <property type="match status" value="1"/>
</dbReference>